<reference evidence="2 3" key="1">
    <citation type="submission" date="2019-02" db="EMBL/GenBank/DDBJ databases">
        <title>Siculibacillus lacustris gen. nov., sp. nov., a new rosette-forming bacterium isolated from a freshwater crater lake (Lake St. Ana, Romania).</title>
        <authorList>
            <person name="Felfoldi T."/>
            <person name="Marton Z."/>
            <person name="Szabo A."/>
            <person name="Mentes A."/>
            <person name="Boka K."/>
            <person name="Marialigeti K."/>
            <person name="Mathe I."/>
            <person name="Koncz M."/>
            <person name="Schumann P."/>
            <person name="Toth E."/>
        </authorList>
    </citation>
    <scope>NUCLEOTIDE SEQUENCE [LARGE SCALE GENOMIC DNA]</scope>
    <source>
        <strain evidence="2 3">SA-279</strain>
    </source>
</reference>
<name>A0A4Q9VJH6_9HYPH</name>
<sequence length="162" mass="18080">MLLAEAGAGRTKELEGRRDRLTPEGKFAIFLRVEGLAEGDLDSCLSLEEARRFQDRQDGSEIGHFFLDSVDEARLTGKKLHAALRRFSRGRAERLPRARVLITCRVRNATFIKLPAAGACVIHQPLPIGLAESNRYHIPQAPDSHMPPPNRIPHGPRQSRST</sequence>
<proteinExistence type="predicted"/>
<organism evidence="2 3">
    <name type="scientific">Siculibacillus lacustris</name>
    <dbReference type="NCBI Taxonomy" id="1549641"/>
    <lineage>
        <taxon>Bacteria</taxon>
        <taxon>Pseudomonadati</taxon>
        <taxon>Pseudomonadota</taxon>
        <taxon>Alphaproteobacteria</taxon>
        <taxon>Hyphomicrobiales</taxon>
        <taxon>Ancalomicrobiaceae</taxon>
        <taxon>Siculibacillus</taxon>
    </lineage>
</organism>
<gene>
    <name evidence="2" type="ORF">EYW49_15750</name>
</gene>
<feature type="region of interest" description="Disordered" evidence="1">
    <location>
        <begin position="138"/>
        <end position="162"/>
    </location>
</feature>
<protein>
    <submittedName>
        <fullName evidence="2">Uncharacterized protein</fullName>
    </submittedName>
</protein>
<dbReference type="AlphaFoldDB" id="A0A4Q9VJH6"/>
<dbReference type="EMBL" id="SJFN01000025">
    <property type="protein sequence ID" value="TBW35480.1"/>
    <property type="molecule type" value="Genomic_DNA"/>
</dbReference>
<comment type="caution">
    <text evidence="2">The sequence shown here is derived from an EMBL/GenBank/DDBJ whole genome shotgun (WGS) entry which is preliminary data.</text>
</comment>
<evidence type="ECO:0000256" key="1">
    <source>
        <dbReference type="SAM" id="MobiDB-lite"/>
    </source>
</evidence>
<dbReference type="Proteomes" id="UP000292781">
    <property type="component" value="Unassembled WGS sequence"/>
</dbReference>
<evidence type="ECO:0000313" key="2">
    <source>
        <dbReference type="EMBL" id="TBW35480.1"/>
    </source>
</evidence>
<dbReference type="OrthoDB" id="336284at2"/>
<dbReference type="RefSeq" id="WP_131310551.1">
    <property type="nucleotide sequence ID" value="NZ_SJFN01000025.1"/>
</dbReference>
<evidence type="ECO:0000313" key="3">
    <source>
        <dbReference type="Proteomes" id="UP000292781"/>
    </source>
</evidence>
<keyword evidence="3" id="KW-1185">Reference proteome</keyword>
<accession>A0A4Q9VJH6</accession>